<reference evidence="1" key="1">
    <citation type="submission" date="2018-05" db="EMBL/GenBank/DDBJ databases">
        <authorList>
            <person name="Lanie J.A."/>
            <person name="Ng W.-L."/>
            <person name="Kazmierczak K.M."/>
            <person name="Andrzejewski T.M."/>
            <person name="Davidsen T.M."/>
            <person name="Wayne K.J."/>
            <person name="Tettelin H."/>
            <person name="Glass J.I."/>
            <person name="Rusch D."/>
            <person name="Podicherti R."/>
            <person name="Tsui H.-C.T."/>
            <person name="Winkler M.E."/>
        </authorList>
    </citation>
    <scope>NUCLEOTIDE SEQUENCE</scope>
</reference>
<organism evidence="1">
    <name type="scientific">marine metagenome</name>
    <dbReference type="NCBI Taxonomy" id="408172"/>
    <lineage>
        <taxon>unclassified sequences</taxon>
        <taxon>metagenomes</taxon>
        <taxon>ecological metagenomes</taxon>
    </lineage>
</organism>
<dbReference type="AlphaFoldDB" id="A0A382Q1V4"/>
<sequence length="47" mass="5716">MENHFLFCSVLRFLSGFRFDFRDHRNFFRPVGFLLFFNQILKAGPVM</sequence>
<gene>
    <name evidence="1" type="ORF">METZ01_LOCUS331834</name>
</gene>
<protein>
    <submittedName>
        <fullName evidence="1">Uncharacterized protein</fullName>
    </submittedName>
</protein>
<proteinExistence type="predicted"/>
<dbReference type="EMBL" id="UINC01111051">
    <property type="protein sequence ID" value="SVC78980.1"/>
    <property type="molecule type" value="Genomic_DNA"/>
</dbReference>
<feature type="non-terminal residue" evidence="1">
    <location>
        <position position="47"/>
    </location>
</feature>
<evidence type="ECO:0000313" key="1">
    <source>
        <dbReference type="EMBL" id="SVC78980.1"/>
    </source>
</evidence>
<name>A0A382Q1V4_9ZZZZ</name>
<accession>A0A382Q1V4</accession>